<proteinExistence type="predicted"/>
<evidence type="ECO:0000313" key="2">
    <source>
        <dbReference type="Proteomes" id="UP000015503"/>
    </source>
</evidence>
<name>S6AW73_METRE</name>
<sequence>MPTNQQQFAHTTADMDAVEIKVTIRPDQELLAQRAMALDEDTAEVRELYFYDTPQLDLFNAGVVLRTRLVKGDADDSTVKFRGVEASNITDYWRQQPDFKLEADCVGERVVCSASLTVQQKRDEIDEVAKGKRSIEKLFSKEQERLLGELYEGTVDFGALRVLGPIRVLRWKLKQKGFAYELTLEEWRLPNGEDLVEVSIKTPPGEALQARTAFEQHLRELGLDPMGAQETKTRTALNYFAKAQG</sequence>
<organism evidence="1 2">
    <name type="scientific">Metapseudomonas resinovorans NBRC 106553</name>
    <dbReference type="NCBI Taxonomy" id="1245471"/>
    <lineage>
        <taxon>Bacteria</taxon>
        <taxon>Pseudomonadati</taxon>
        <taxon>Pseudomonadota</taxon>
        <taxon>Gammaproteobacteria</taxon>
        <taxon>Pseudomonadales</taxon>
        <taxon>Pseudomonadaceae</taxon>
        <taxon>Metapseudomonas</taxon>
    </lineage>
</organism>
<protein>
    <recommendedName>
        <fullName evidence="3">CYTH domain-containing protein</fullName>
    </recommendedName>
</protein>
<dbReference type="OrthoDB" id="5764514at2"/>
<dbReference type="InterPro" id="IPR033469">
    <property type="entry name" value="CYTH-like_dom_sf"/>
</dbReference>
<dbReference type="HOGENOM" id="CLU_074323_0_0_6"/>
<evidence type="ECO:0000313" key="1">
    <source>
        <dbReference type="EMBL" id="BAN48796.1"/>
    </source>
</evidence>
<gene>
    <name evidence="1" type="ORF">PCA10_30640</name>
</gene>
<dbReference type="RefSeq" id="WP_016492942.1">
    <property type="nucleotide sequence ID" value="NC_021499.1"/>
</dbReference>
<dbReference type="STRING" id="1245471.PCA10_30640"/>
<dbReference type="Proteomes" id="UP000015503">
    <property type="component" value="Chromosome"/>
</dbReference>
<dbReference type="eggNOG" id="COG3025">
    <property type="taxonomic scope" value="Bacteria"/>
</dbReference>
<dbReference type="AlphaFoldDB" id="S6AW73"/>
<dbReference type="PATRIC" id="fig|1245471.3.peg.3086"/>
<dbReference type="EMBL" id="AP013068">
    <property type="protein sequence ID" value="BAN48796.1"/>
    <property type="molecule type" value="Genomic_DNA"/>
</dbReference>
<keyword evidence="2" id="KW-1185">Reference proteome</keyword>
<accession>S6AW73</accession>
<dbReference type="SUPFAM" id="SSF55154">
    <property type="entry name" value="CYTH-like phosphatases"/>
    <property type="match status" value="1"/>
</dbReference>
<dbReference type="KEGG" id="pre:PCA10_30640"/>
<reference evidence="1 2" key="1">
    <citation type="journal article" date="2013" name="Genome Announc.">
        <title>Complete Genome Sequence of the Carbazole Degrader Pseudomonas resinovorans Strain CA10 (NBRC 106553).</title>
        <authorList>
            <person name="Shintani M."/>
            <person name="Hosoyama A."/>
            <person name="Ohji S."/>
            <person name="Tsuchikane K."/>
            <person name="Takarada H."/>
            <person name="Yamazoe A."/>
            <person name="Fujita N."/>
            <person name="Nojiri H."/>
        </authorList>
    </citation>
    <scope>NUCLEOTIDE SEQUENCE [LARGE SCALE GENOMIC DNA]</scope>
    <source>
        <strain evidence="1 2">NBRC 106553</strain>
    </source>
</reference>
<dbReference type="Gene3D" id="2.40.320.10">
    <property type="entry name" value="Hypothetical Protein Pfu-838710-001"/>
    <property type="match status" value="1"/>
</dbReference>
<evidence type="ECO:0008006" key="3">
    <source>
        <dbReference type="Google" id="ProtNLM"/>
    </source>
</evidence>